<organism evidence="10 11">
    <name type="scientific">Hibiscus sabdariffa</name>
    <name type="common">roselle</name>
    <dbReference type="NCBI Taxonomy" id="183260"/>
    <lineage>
        <taxon>Eukaryota</taxon>
        <taxon>Viridiplantae</taxon>
        <taxon>Streptophyta</taxon>
        <taxon>Embryophyta</taxon>
        <taxon>Tracheophyta</taxon>
        <taxon>Spermatophyta</taxon>
        <taxon>Magnoliopsida</taxon>
        <taxon>eudicotyledons</taxon>
        <taxon>Gunneridae</taxon>
        <taxon>Pentapetalae</taxon>
        <taxon>rosids</taxon>
        <taxon>malvids</taxon>
        <taxon>Malvales</taxon>
        <taxon>Malvaceae</taxon>
        <taxon>Malvoideae</taxon>
        <taxon>Hibiscus</taxon>
    </lineage>
</organism>
<protein>
    <submittedName>
        <fullName evidence="10">Uncharacterized protein</fullName>
    </submittedName>
</protein>
<dbReference type="SUPFAM" id="SSF103506">
    <property type="entry name" value="Mitochondrial carrier"/>
    <property type="match status" value="1"/>
</dbReference>
<comment type="similarity">
    <text evidence="2">Belongs to the mitochondrial carrier (TC 2.A.29) family.</text>
</comment>
<keyword evidence="5" id="KW-0677">Repeat</keyword>
<evidence type="ECO:0000313" key="11">
    <source>
        <dbReference type="Proteomes" id="UP001396334"/>
    </source>
</evidence>
<evidence type="ECO:0000256" key="8">
    <source>
        <dbReference type="ARBA" id="ARBA00023128"/>
    </source>
</evidence>
<accession>A0ABR2TE74</accession>
<keyword evidence="4" id="KW-0812">Transmembrane</keyword>
<evidence type="ECO:0000313" key="10">
    <source>
        <dbReference type="EMBL" id="KAK9035801.1"/>
    </source>
</evidence>
<evidence type="ECO:0000256" key="6">
    <source>
        <dbReference type="ARBA" id="ARBA00022792"/>
    </source>
</evidence>
<keyword evidence="8" id="KW-0496">Mitochondrion</keyword>
<comment type="caution">
    <text evidence="10">The sequence shown here is derived from an EMBL/GenBank/DDBJ whole genome shotgun (WGS) entry which is preliminary data.</text>
</comment>
<dbReference type="Proteomes" id="UP001396334">
    <property type="component" value="Unassembled WGS sequence"/>
</dbReference>
<dbReference type="EMBL" id="JBBPBN010000006">
    <property type="protein sequence ID" value="KAK9035801.1"/>
    <property type="molecule type" value="Genomic_DNA"/>
</dbReference>
<evidence type="ECO:0000256" key="9">
    <source>
        <dbReference type="ARBA" id="ARBA00023136"/>
    </source>
</evidence>
<keyword evidence="6" id="KW-0999">Mitochondrion inner membrane</keyword>
<keyword evidence="9" id="KW-0472">Membrane</keyword>
<evidence type="ECO:0000256" key="1">
    <source>
        <dbReference type="ARBA" id="ARBA00004448"/>
    </source>
</evidence>
<evidence type="ECO:0000256" key="3">
    <source>
        <dbReference type="ARBA" id="ARBA00022448"/>
    </source>
</evidence>
<evidence type="ECO:0000256" key="2">
    <source>
        <dbReference type="ARBA" id="ARBA00006375"/>
    </source>
</evidence>
<dbReference type="Gene3D" id="1.50.40.10">
    <property type="entry name" value="Mitochondrial carrier domain"/>
    <property type="match status" value="1"/>
</dbReference>
<reference evidence="10 11" key="1">
    <citation type="journal article" date="2024" name="G3 (Bethesda)">
        <title>Genome assembly of Hibiscus sabdariffa L. provides insights into metabolisms of medicinal natural products.</title>
        <authorList>
            <person name="Kim T."/>
        </authorList>
    </citation>
    <scope>NUCLEOTIDE SEQUENCE [LARGE SCALE GENOMIC DNA]</scope>
    <source>
        <strain evidence="10">TK-2024</strain>
        <tissue evidence="10">Old leaves</tissue>
    </source>
</reference>
<keyword evidence="7" id="KW-1133">Transmembrane helix</keyword>
<gene>
    <name evidence="10" type="ORF">V6N11_077830</name>
</gene>
<dbReference type="PANTHER" id="PTHR45760">
    <property type="entry name" value="FI19922P1-RELATED"/>
    <property type="match status" value="1"/>
</dbReference>
<dbReference type="InterPro" id="IPR023395">
    <property type="entry name" value="MCP_dom_sf"/>
</dbReference>
<keyword evidence="3" id="KW-0813">Transport</keyword>
<evidence type="ECO:0000256" key="7">
    <source>
        <dbReference type="ARBA" id="ARBA00022989"/>
    </source>
</evidence>
<comment type="subcellular location">
    <subcellularLocation>
        <location evidence="1">Mitochondrion inner membrane</location>
        <topology evidence="1">Multi-pass membrane protein</topology>
    </subcellularLocation>
</comment>
<dbReference type="InterPro" id="IPR045315">
    <property type="entry name" value="Mtm1-like"/>
</dbReference>
<proteinExistence type="inferred from homology"/>
<evidence type="ECO:0000256" key="4">
    <source>
        <dbReference type="ARBA" id="ARBA00022692"/>
    </source>
</evidence>
<sequence>MILSNHLIPIKSRALSPTFQNSTSFPLQPAVQNYRIVWTGLSSILARGVPFSAICWAALEPIRRKLLVSVGDEAGAGSILVPHFAAGFVAESIAAAITCPLDVVNTRR</sequence>
<name>A0ABR2TE74_9ROSI</name>
<dbReference type="PANTHER" id="PTHR45760:SF6">
    <property type="entry name" value="MITOCHONDRIAL SUBSTRATE CARRIER FAMILY PROTEIN"/>
    <property type="match status" value="1"/>
</dbReference>
<keyword evidence="11" id="KW-1185">Reference proteome</keyword>
<evidence type="ECO:0000256" key="5">
    <source>
        <dbReference type="ARBA" id="ARBA00022737"/>
    </source>
</evidence>